<proteinExistence type="predicted"/>
<evidence type="ECO:0000313" key="2">
    <source>
        <dbReference type="Proteomes" id="UP000246058"/>
    </source>
</evidence>
<dbReference type="EMBL" id="CP029551">
    <property type="protein sequence ID" value="AWN37746.1"/>
    <property type="molecule type" value="Genomic_DNA"/>
</dbReference>
<name>A0A2U8VX70_9HYPH</name>
<organism evidence="1 2">
    <name type="scientific">Methylobacterium radiodurans</name>
    <dbReference type="NCBI Taxonomy" id="2202828"/>
    <lineage>
        <taxon>Bacteria</taxon>
        <taxon>Pseudomonadati</taxon>
        <taxon>Pseudomonadota</taxon>
        <taxon>Alphaproteobacteria</taxon>
        <taxon>Hyphomicrobiales</taxon>
        <taxon>Methylobacteriaceae</taxon>
        <taxon>Methylobacterium</taxon>
    </lineage>
</organism>
<dbReference type="AlphaFoldDB" id="A0A2U8VX70"/>
<gene>
    <name evidence="1" type="ORF">DK427_20115</name>
</gene>
<protein>
    <submittedName>
        <fullName evidence="1">Uncharacterized protein</fullName>
    </submittedName>
</protein>
<evidence type="ECO:0000313" key="1">
    <source>
        <dbReference type="EMBL" id="AWN37746.1"/>
    </source>
</evidence>
<dbReference type="Proteomes" id="UP000246058">
    <property type="component" value="Chromosome"/>
</dbReference>
<sequence>MDGASSLDGDEANGIEFPAKAQRTLDQIADALGVATTLLKQGGGAEVPMMGSSASLAEASALLQAFIRIEDPEVRKSLLARARNATKRT</sequence>
<keyword evidence="2" id="KW-1185">Reference proteome</keyword>
<accession>A0A2U8VX70</accession>
<reference evidence="1 2" key="1">
    <citation type="submission" date="2018-05" db="EMBL/GenBank/DDBJ databases">
        <title>Complete Genome Sequence of Methylobacterium sp. 17Sr1-43.</title>
        <authorList>
            <person name="Srinivasan S."/>
        </authorList>
    </citation>
    <scope>NUCLEOTIDE SEQUENCE [LARGE SCALE GENOMIC DNA]</scope>
    <source>
        <strain evidence="1 2">17Sr1-43</strain>
    </source>
</reference>
<dbReference type="KEGG" id="meti:DK427_20115"/>